<name>A0ABY7CW57_9BASI</name>
<proteinExistence type="predicted"/>
<feature type="region of interest" description="Disordered" evidence="1">
    <location>
        <begin position="19"/>
        <end position="47"/>
    </location>
</feature>
<dbReference type="GeneID" id="77801714"/>
<organism evidence="2 3">
    <name type="scientific">Puccinia triticina</name>
    <dbReference type="NCBI Taxonomy" id="208348"/>
    <lineage>
        <taxon>Eukaryota</taxon>
        <taxon>Fungi</taxon>
        <taxon>Dikarya</taxon>
        <taxon>Basidiomycota</taxon>
        <taxon>Pucciniomycotina</taxon>
        <taxon>Pucciniomycetes</taxon>
        <taxon>Pucciniales</taxon>
        <taxon>Pucciniaceae</taxon>
        <taxon>Puccinia</taxon>
    </lineage>
</organism>
<keyword evidence="3" id="KW-1185">Reference proteome</keyword>
<protein>
    <submittedName>
        <fullName evidence="2">Uncharacterized protein</fullName>
    </submittedName>
</protein>
<dbReference type="Proteomes" id="UP001164743">
    <property type="component" value="Chromosome 10A"/>
</dbReference>
<evidence type="ECO:0000313" key="2">
    <source>
        <dbReference type="EMBL" id="WAQ89200.1"/>
    </source>
</evidence>
<dbReference type="RefSeq" id="XP_053024755.1">
    <property type="nucleotide sequence ID" value="XM_053160819.1"/>
</dbReference>
<reference evidence="2" key="1">
    <citation type="submission" date="2022-10" db="EMBL/GenBank/DDBJ databases">
        <title>Puccinia triticina Genome sequencing and assembly.</title>
        <authorList>
            <person name="Li C."/>
        </authorList>
    </citation>
    <scope>NUCLEOTIDE SEQUENCE</scope>
    <source>
        <strain evidence="2">Pt15</strain>
    </source>
</reference>
<feature type="compositionally biased region" description="Basic and acidic residues" evidence="1">
    <location>
        <begin position="19"/>
        <end position="29"/>
    </location>
</feature>
<gene>
    <name evidence="2" type="ORF">PtA15_10A624</name>
</gene>
<evidence type="ECO:0000313" key="3">
    <source>
        <dbReference type="Proteomes" id="UP001164743"/>
    </source>
</evidence>
<sequence length="140" mass="15928">MTAGLLHKERRQRSTFKLRQDLHNKGDKRPNHHIRQRIGPTTSAHEKTPRCAATCSAQQLLQILVPLNKTRPPVISKQWRLAVDRTCDTDSINNTIEDSRLRQIANARSKWINSLVGTAIFVKPYSIRLTTLESSRSPAP</sequence>
<dbReference type="EMBL" id="CP110430">
    <property type="protein sequence ID" value="WAQ89200.1"/>
    <property type="molecule type" value="Genomic_DNA"/>
</dbReference>
<evidence type="ECO:0000256" key="1">
    <source>
        <dbReference type="SAM" id="MobiDB-lite"/>
    </source>
</evidence>
<accession>A0ABY7CW57</accession>